<dbReference type="Proteomes" id="UP000673691">
    <property type="component" value="Unassembled WGS sequence"/>
</dbReference>
<evidence type="ECO:0000313" key="3">
    <source>
        <dbReference type="Proteomes" id="UP000673691"/>
    </source>
</evidence>
<dbReference type="EMBL" id="JAEFCI010006786">
    <property type="protein sequence ID" value="KAG5459477.1"/>
    <property type="molecule type" value="Genomic_DNA"/>
</dbReference>
<dbReference type="AlphaFoldDB" id="A0A8H7ZUC3"/>
<evidence type="ECO:0000256" key="1">
    <source>
        <dbReference type="SAM" id="MobiDB-lite"/>
    </source>
</evidence>
<name>A0A8H7ZUC3_9FUNG</name>
<sequence>MPPPNLHFVLLVRLENEPVVLQDRLNDPALVGHVVEQVRGGGRGAHEGGAENDAEVGDAHPVVALVGLDGVEVAHEAAQGGVVGVGQSVDAVVHGHDPRGAVGDPRRVHEPRVRRRRQQRVRELAEVELQHPRDAVRVAQQAGTAGGAVDEIPGPGPGHGPGPGLRLRCRARRGAPAARRAGELHVVVIPVEQRAQGLHLGARARDAVQTLSADGVRLDRPGAFHQNWRPLPLVPLQLLGQIDPENWSRKRRRAAAAARRSAVLVRKDVRLPQHRTPPLGGGGGGGSRRRAGSEDVPLQVAGAVDLLYHRPESGHPRGGGGRALAPVLVFLLLAPGAVVQRAKRRG</sequence>
<accession>A0A8H7ZUC3</accession>
<keyword evidence="3" id="KW-1185">Reference proteome</keyword>
<proteinExistence type="predicted"/>
<feature type="non-terminal residue" evidence="2">
    <location>
        <position position="346"/>
    </location>
</feature>
<gene>
    <name evidence="2" type="ORF">BJ554DRAFT_117</name>
</gene>
<comment type="caution">
    <text evidence="2">The sequence shown here is derived from an EMBL/GenBank/DDBJ whole genome shotgun (WGS) entry which is preliminary data.</text>
</comment>
<feature type="region of interest" description="Disordered" evidence="1">
    <location>
        <begin position="270"/>
        <end position="294"/>
    </location>
</feature>
<evidence type="ECO:0000313" key="2">
    <source>
        <dbReference type="EMBL" id="KAG5459477.1"/>
    </source>
</evidence>
<protein>
    <submittedName>
        <fullName evidence="2">Uncharacterized protein</fullName>
    </submittedName>
</protein>
<reference evidence="2 3" key="1">
    <citation type="journal article" name="Sci. Rep.">
        <title>Genome-scale phylogenetic analyses confirm Olpidium as the closest living zoosporic fungus to the non-flagellated, terrestrial fungi.</title>
        <authorList>
            <person name="Chang Y."/>
            <person name="Rochon D."/>
            <person name="Sekimoto S."/>
            <person name="Wang Y."/>
            <person name="Chovatia M."/>
            <person name="Sandor L."/>
            <person name="Salamov A."/>
            <person name="Grigoriev I.V."/>
            <person name="Stajich J.E."/>
            <person name="Spatafora J.W."/>
        </authorList>
    </citation>
    <scope>NUCLEOTIDE SEQUENCE [LARGE SCALE GENOMIC DNA]</scope>
    <source>
        <strain evidence="2">S191</strain>
    </source>
</reference>
<feature type="region of interest" description="Disordered" evidence="1">
    <location>
        <begin position="96"/>
        <end position="117"/>
    </location>
</feature>
<organism evidence="2 3">
    <name type="scientific">Olpidium bornovanus</name>
    <dbReference type="NCBI Taxonomy" id="278681"/>
    <lineage>
        <taxon>Eukaryota</taxon>
        <taxon>Fungi</taxon>
        <taxon>Fungi incertae sedis</taxon>
        <taxon>Olpidiomycota</taxon>
        <taxon>Olpidiomycotina</taxon>
        <taxon>Olpidiomycetes</taxon>
        <taxon>Olpidiales</taxon>
        <taxon>Olpidiaceae</taxon>
        <taxon>Olpidium</taxon>
    </lineage>
</organism>
<feature type="compositionally biased region" description="Basic and acidic residues" evidence="1">
    <location>
        <begin position="96"/>
        <end position="111"/>
    </location>
</feature>